<dbReference type="InterPro" id="IPR031728">
    <property type="entry name" value="GlcAase_C"/>
</dbReference>
<reference evidence="2" key="1">
    <citation type="submission" date="2022-10" db="EMBL/GenBank/DDBJ databases">
        <title>Culturing micro-colonial fungi from biological soil crusts in the Mojave desert and describing Neophaeococcomyces mojavensis, and introducing the new genera and species Taxawa tesnikishii.</title>
        <authorList>
            <person name="Kurbessoian T."/>
            <person name="Stajich J.E."/>
        </authorList>
    </citation>
    <scope>NUCLEOTIDE SEQUENCE</scope>
    <source>
        <strain evidence="2">TK_41</strain>
    </source>
</reference>
<sequence length="462" mass="49668">MQLTNKGNTSSPNTFSVNLLENIEKLQGTMPVIRVGGNSQDRAIYDDSLVTATASSCSADALAIQCIGKSFFDSYGTFPRTRYSHGFNLAWNNASGYNTLAATVPLACKAIGAGKLENWEYGNEPDLYMGKWRPSNWTEAEYVAEWQNGTSQIRSLLQEACPKLASQKYFNFMAPSLSSPGSKLRPTEIFNDTLNSGHSLEQISVHNYITGATSPGVTLQNSLLNHSSTVASLNKHVATAANLSSIPDLAGVPYILGEHNSLYGGGRAGLSDVFGSALWVLDSVSYGASTEVIRRMHFHQSTTAPYAAWTPTGVNASTHPSYYGKLAAARFLGDSTTVSVSEIALPDSSPFESAYAIYDRQSRGLKRLAVINMREYNSTQSSRPVQTYSFIVAPSSSWTVERLTAPGAEVTTGVTFNGYAYESATLGLPRKIDGTVEVLSAASDGTLQFALQDSEAAILSLN</sequence>
<protein>
    <recommendedName>
        <fullName evidence="1">Beta-glucuronidase C-terminal domain-containing protein</fullName>
    </recommendedName>
</protein>
<feature type="domain" description="Beta-glucuronidase C-terminal" evidence="1">
    <location>
        <begin position="354"/>
        <end position="458"/>
    </location>
</feature>
<dbReference type="PANTHER" id="PTHR36183:SF2">
    <property type="entry name" value="BETA-GLUCURONIDASE C-TERMINAL DOMAIN-CONTAINING PROTEIN"/>
    <property type="match status" value="1"/>
</dbReference>
<dbReference type="EMBL" id="JAPDRK010000014">
    <property type="protein sequence ID" value="KAJ9606337.1"/>
    <property type="molecule type" value="Genomic_DNA"/>
</dbReference>
<keyword evidence="3" id="KW-1185">Reference proteome</keyword>
<gene>
    <name evidence="2" type="ORF">H2200_009298</name>
</gene>
<evidence type="ECO:0000259" key="1">
    <source>
        <dbReference type="Pfam" id="PF16862"/>
    </source>
</evidence>
<dbReference type="AlphaFoldDB" id="A0AA39CFK5"/>
<proteinExistence type="predicted"/>
<name>A0AA39CFK5_9EURO</name>
<organism evidence="2 3">
    <name type="scientific">Cladophialophora chaetospira</name>
    <dbReference type="NCBI Taxonomy" id="386627"/>
    <lineage>
        <taxon>Eukaryota</taxon>
        <taxon>Fungi</taxon>
        <taxon>Dikarya</taxon>
        <taxon>Ascomycota</taxon>
        <taxon>Pezizomycotina</taxon>
        <taxon>Eurotiomycetes</taxon>
        <taxon>Chaetothyriomycetidae</taxon>
        <taxon>Chaetothyriales</taxon>
        <taxon>Herpotrichiellaceae</taxon>
        <taxon>Cladophialophora</taxon>
    </lineage>
</organism>
<dbReference type="PANTHER" id="PTHR36183">
    <property type="entry name" value="BETA-GLUCURONIDASE"/>
    <property type="match status" value="1"/>
</dbReference>
<dbReference type="InterPro" id="IPR017853">
    <property type="entry name" value="GH"/>
</dbReference>
<dbReference type="InterPro" id="IPR052974">
    <property type="entry name" value="GH79_Enzymes"/>
</dbReference>
<dbReference type="Pfam" id="PF16862">
    <property type="entry name" value="Glyco_hydro_79C"/>
    <property type="match status" value="1"/>
</dbReference>
<dbReference type="Proteomes" id="UP001172673">
    <property type="component" value="Unassembled WGS sequence"/>
</dbReference>
<accession>A0AA39CFK5</accession>
<evidence type="ECO:0000313" key="3">
    <source>
        <dbReference type="Proteomes" id="UP001172673"/>
    </source>
</evidence>
<dbReference type="InterPro" id="IPR013780">
    <property type="entry name" value="Glyco_hydro_b"/>
</dbReference>
<comment type="caution">
    <text evidence="2">The sequence shown here is derived from an EMBL/GenBank/DDBJ whole genome shotgun (WGS) entry which is preliminary data.</text>
</comment>
<dbReference type="Gene3D" id="3.20.20.80">
    <property type="entry name" value="Glycosidases"/>
    <property type="match status" value="1"/>
</dbReference>
<dbReference type="Gene3D" id="2.60.40.1180">
    <property type="entry name" value="Golgi alpha-mannosidase II"/>
    <property type="match status" value="1"/>
</dbReference>
<evidence type="ECO:0000313" key="2">
    <source>
        <dbReference type="EMBL" id="KAJ9606337.1"/>
    </source>
</evidence>
<dbReference type="SUPFAM" id="SSF51445">
    <property type="entry name" value="(Trans)glycosidases"/>
    <property type="match status" value="1"/>
</dbReference>